<gene>
    <name evidence="2" type="ORF">A7979_07210</name>
</gene>
<dbReference type="EMBL" id="LXWF01000043">
    <property type="protein sequence ID" value="ORC15514.1"/>
    <property type="molecule type" value="Genomic_DNA"/>
</dbReference>
<feature type="region of interest" description="Disordered" evidence="1">
    <location>
        <begin position="29"/>
        <end position="49"/>
    </location>
</feature>
<sequence>MREKYTPKTGAQGREPAPEAVREFMAEIGGKGGSRKTEKQKQNLVKATQASRAVRGAQAIGRRAQIQALKEAGYKQREVAEKTGLGIATVKRG</sequence>
<dbReference type="InterPro" id="IPR038116">
    <property type="entry name" value="TrpR-like_sf"/>
</dbReference>
<reference evidence="2 3" key="1">
    <citation type="submission" date="2016-05" db="EMBL/GenBank/DDBJ databases">
        <title>Draft genome sequence of a porcine commensal Rothia nasimurium.</title>
        <authorList>
            <person name="Gaiser R.A."/>
            <person name="Van Baarlen P."/>
            <person name="Wells J.M."/>
        </authorList>
    </citation>
    <scope>NUCLEOTIDE SEQUENCE [LARGE SCALE GENOMIC DNA]</scope>
    <source>
        <strain evidence="2 3">PT-32</strain>
    </source>
</reference>
<feature type="region of interest" description="Disordered" evidence="1">
    <location>
        <begin position="1"/>
        <end position="20"/>
    </location>
</feature>
<organism evidence="2 3">
    <name type="scientific">Rothia nasimurium</name>
    <dbReference type="NCBI Taxonomy" id="85336"/>
    <lineage>
        <taxon>Bacteria</taxon>
        <taxon>Bacillati</taxon>
        <taxon>Actinomycetota</taxon>
        <taxon>Actinomycetes</taxon>
        <taxon>Micrococcales</taxon>
        <taxon>Micrococcaceae</taxon>
        <taxon>Rothia</taxon>
    </lineage>
</organism>
<protein>
    <submittedName>
        <fullName evidence="2">Uncharacterized protein</fullName>
    </submittedName>
</protein>
<name>A0A1Y1RM47_9MICC</name>
<comment type="caution">
    <text evidence="2">The sequence shown here is derived from an EMBL/GenBank/DDBJ whole genome shotgun (WGS) entry which is preliminary data.</text>
</comment>
<dbReference type="OrthoDB" id="5704033at2"/>
<keyword evidence="3" id="KW-1185">Reference proteome</keyword>
<proteinExistence type="predicted"/>
<evidence type="ECO:0000256" key="1">
    <source>
        <dbReference type="SAM" id="MobiDB-lite"/>
    </source>
</evidence>
<dbReference type="Gene3D" id="1.10.1270.10">
    <property type="entry name" value="TrpR-like"/>
    <property type="match status" value="1"/>
</dbReference>
<dbReference type="RefSeq" id="WP_083093447.1">
    <property type="nucleotide sequence ID" value="NZ_LXWF01000043.1"/>
</dbReference>
<evidence type="ECO:0000313" key="3">
    <source>
        <dbReference type="Proteomes" id="UP000192359"/>
    </source>
</evidence>
<accession>A0A1Y1RM47</accession>
<dbReference type="AlphaFoldDB" id="A0A1Y1RM47"/>
<dbReference type="Proteomes" id="UP000192359">
    <property type="component" value="Unassembled WGS sequence"/>
</dbReference>
<evidence type="ECO:0000313" key="2">
    <source>
        <dbReference type="EMBL" id="ORC15514.1"/>
    </source>
</evidence>